<dbReference type="AlphaFoldDB" id="A0A108ELT3"/>
<protein>
    <recommendedName>
        <fullName evidence="3">Type II toxin-antitoxin system RelE/ParE family toxin</fullName>
    </recommendedName>
</protein>
<dbReference type="InterPro" id="IPR009241">
    <property type="entry name" value="HigB-like"/>
</dbReference>
<evidence type="ECO:0000313" key="2">
    <source>
        <dbReference type="Proteomes" id="UP000068016"/>
    </source>
</evidence>
<dbReference type="Pfam" id="PF05973">
    <property type="entry name" value="Gp49"/>
    <property type="match status" value="1"/>
</dbReference>
<sequence>MPANAYDIHFFNARVETAVIALPTTLCARFFALADRMEQYGPNLGEPHTWSMGNGLYEMRLKGAEGIARVFYSAIVERRIVMLHCFVKKTQKTPRKELQIARQRLKEVQDGNV</sequence>
<accession>A0A108ELT3</accession>
<dbReference type="Proteomes" id="UP000068016">
    <property type="component" value="Unassembled WGS sequence"/>
</dbReference>
<evidence type="ECO:0000313" key="1">
    <source>
        <dbReference type="EMBL" id="KWN13824.1"/>
    </source>
</evidence>
<organism evidence="1 2">
    <name type="scientific">Burkholderia territorii</name>
    <dbReference type="NCBI Taxonomy" id="1503055"/>
    <lineage>
        <taxon>Bacteria</taxon>
        <taxon>Pseudomonadati</taxon>
        <taxon>Pseudomonadota</taxon>
        <taxon>Betaproteobacteria</taxon>
        <taxon>Burkholderiales</taxon>
        <taxon>Burkholderiaceae</taxon>
        <taxon>Burkholderia</taxon>
        <taxon>Burkholderia cepacia complex</taxon>
    </lineage>
</organism>
<comment type="caution">
    <text evidence="1">The sequence shown here is derived from an EMBL/GenBank/DDBJ whole genome shotgun (WGS) entry which is preliminary data.</text>
</comment>
<name>A0A108ELT3_9BURK</name>
<dbReference type="EMBL" id="LPLZ01000050">
    <property type="protein sequence ID" value="KWN13824.1"/>
    <property type="molecule type" value="Genomic_DNA"/>
</dbReference>
<reference evidence="1 2" key="1">
    <citation type="submission" date="2015-11" db="EMBL/GenBank/DDBJ databases">
        <title>Expanding the genomic diversity of Burkholderia species for the development of highly accurate diagnostics.</title>
        <authorList>
            <person name="Sahl J."/>
            <person name="Keim P."/>
            <person name="Wagner D."/>
        </authorList>
    </citation>
    <scope>NUCLEOTIDE SEQUENCE [LARGE SCALE GENOMIC DNA]</scope>
    <source>
        <strain evidence="1 2">MSMB793WGS</strain>
    </source>
</reference>
<gene>
    <name evidence="1" type="ORF">WT83_18595</name>
</gene>
<proteinExistence type="predicted"/>
<evidence type="ECO:0008006" key="3">
    <source>
        <dbReference type="Google" id="ProtNLM"/>
    </source>
</evidence>